<reference evidence="1" key="1">
    <citation type="submission" date="2021-02" db="EMBL/GenBank/DDBJ databases">
        <authorList>
            <person name="Bekaert M."/>
        </authorList>
    </citation>
    <scope>NUCLEOTIDE SEQUENCE</scope>
    <source>
        <strain evidence="1">IoA-00</strain>
    </source>
</reference>
<name>A0A7R8HE03_LEPSM</name>
<evidence type="ECO:0000313" key="1">
    <source>
        <dbReference type="EMBL" id="CAF3020978.1"/>
    </source>
</evidence>
<dbReference type="EMBL" id="HG994587">
    <property type="protein sequence ID" value="CAF3020978.1"/>
    <property type="molecule type" value="Genomic_DNA"/>
</dbReference>
<dbReference type="Proteomes" id="UP000675881">
    <property type="component" value="Chromosome 8"/>
</dbReference>
<dbReference type="AlphaFoldDB" id="A0A7R8HE03"/>
<proteinExistence type="predicted"/>
<accession>A0A7R8HE03</accession>
<evidence type="ECO:0000313" key="2">
    <source>
        <dbReference type="Proteomes" id="UP000675881"/>
    </source>
</evidence>
<dbReference type="OrthoDB" id="7939651at2759"/>
<organism evidence="1 2">
    <name type="scientific">Lepeophtheirus salmonis</name>
    <name type="common">Salmon louse</name>
    <name type="synonym">Caligus salmonis</name>
    <dbReference type="NCBI Taxonomy" id="72036"/>
    <lineage>
        <taxon>Eukaryota</taxon>
        <taxon>Metazoa</taxon>
        <taxon>Ecdysozoa</taxon>
        <taxon>Arthropoda</taxon>
        <taxon>Crustacea</taxon>
        <taxon>Multicrustacea</taxon>
        <taxon>Hexanauplia</taxon>
        <taxon>Copepoda</taxon>
        <taxon>Siphonostomatoida</taxon>
        <taxon>Caligidae</taxon>
        <taxon>Lepeophtheirus</taxon>
    </lineage>
</organism>
<gene>
    <name evidence="1" type="ORF">LSAA_13751</name>
</gene>
<keyword evidence="2" id="KW-1185">Reference proteome</keyword>
<protein>
    <submittedName>
        <fullName evidence="1">(salmon louse) hypothetical protein</fullName>
    </submittedName>
</protein>
<sequence length="549" mass="63245">MYESKKEEIVSQEACQEMLCIKPRRELTEEQLQERIHLLLLIKRTLYTLITITLGILLIVQVVQCIIKFVGHFNKMTEKQENLIWHNKYGQDIIGNITFHLDDLLSDLKIRALRTLNDTLSQTIHPKIQNLKYKEKLHRKFGKCYSLNLSNETGDRGIYYVKMKLKKNIKLYIHADDQFLDLSGRMGYEIRLGETTKAQVNYQVINTIPGGTNRFNCSYNSFDDCMYNSMKERMLSEYGCIAPWIPHTDPRDKTCYTTKDKLGVYKIIYNRWNDCLDPCHYMIVNVGGKTVNPATKDTYVYLYFAHRVLVTKEHYLYDLLSLFAEIGGLNKFKKCTNFEKAELQRNVNGTLSRPFDPVLEVLADASFRGYGISLSDGRAFQSIWNGKHKVTSPRNYAIISEDDNEALRGTSSPGNGGNTTMKEWTLVPRNTRVSHIIQRTGEGEITSMGSGEIELTRVSLKGAGTQTPSRWLKELISRAGVNAESFKPHSSRVAIVRFRCNDGCSIQDIMQSGFWFRDLCFFRSFKMLVSYVINRKTLESEEDVIRCDV</sequence>